<feature type="compositionally biased region" description="Basic and acidic residues" evidence="1">
    <location>
        <begin position="1"/>
        <end position="20"/>
    </location>
</feature>
<name>A0ABY7FFR2_MYAAR</name>
<evidence type="ECO:0000313" key="3">
    <source>
        <dbReference type="Proteomes" id="UP001164746"/>
    </source>
</evidence>
<dbReference type="Gene3D" id="3.30.420.10">
    <property type="entry name" value="Ribonuclease H-like superfamily/Ribonuclease H"/>
    <property type="match status" value="1"/>
</dbReference>
<dbReference type="InterPro" id="IPR036397">
    <property type="entry name" value="RNaseH_sf"/>
</dbReference>
<proteinExistence type="predicted"/>
<keyword evidence="3" id="KW-1185">Reference proteome</keyword>
<dbReference type="EMBL" id="CP111023">
    <property type="protein sequence ID" value="WAR21010.1"/>
    <property type="molecule type" value="Genomic_DNA"/>
</dbReference>
<sequence length="226" mass="26380">MTSDKSSDRLKSDLRSDHSRVGLKSGINSDHRKYGLKSGIYFDNRKYGPKSVHHRVGDPLEKSRVRVDVSKFLKRKRKDKKYITKWNTLDRTNFIENYVTSIEVTWIYKKKKETLDPEQTVENCDIKLRHSVEAAVSAMIWGCLTYNGVGILESVEENIEKFKDCIAKNFPEGDYIFQEDNASENASKSTTERENEYSIFSAYWPSQIPDINIIENMWRTIKIKHI</sequence>
<evidence type="ECO:0000313" key="2">
    <source>
        <dbReference type="EMBL" id="WAR21010.1"/>
    </source>
</evidence>
<accession>A0ABY7FFR2</accession>
<organism evidence="2 3">
    <name type="scientific">Mya arenaria</name>
    <name type="common">Soft-shell clam</name>
    <dbReference type="NCBI Taxonomy" id="6604"/>
    <lineage>
        <taxon>Eukaryota</taxon>
        <taxon>Metazoa</taxon>
        <taxon>Spiralia</taxon>
        <taxon>Lophotrochozoa</taxon>
        <taxon>Mollusca</taxon>
        <taxon>Bivalvia</taxon>
        <taxon>Autobranchia</taxon>
        <taxon>Heteroconchia</taxon>
        <taxon>Euheterodonta</taxon>
        <taxon>Imparidentia</taxon>
        <taxon>Neoheterodontei</taxon>
        <taxon>Myida</taxon>
        <taxon>Myoidea</taxon>
        <taxon>Myidae</taxon>
        <taxon>Mya</taxon>
    </lineage>
</organism>
<feature type="region of interest" description="Disordered" evidence="1">
    <location>
        <begin position="1"/>
        <end position="28"/>
    </location>
</feature>
<reference evidence="2" key="1">
    <citation type="submission" date="2022-11" db="EMBL/GenBank/DDBJ databases">
        <title>Centuries of genome instability and evolution in soft-shell clam transmissible cancer (bioRxiv).</title>
        <authorList>
            <person name="Hart S.F.M."/>
            <person name="Yonemitsu M.A."/>
            <person name="Giersch R.M."/>
            <person name="Beal B.F."/>
            <person name="Arriagada G."/>
            <person name="Davis B.W."/>
            <person name="Ostrander E.A."/>
            <person name="Goff S.P."/>
            <person name="Metzger M.J."/>
        </authorList>
    </citation>
    <scope>NUCLEOTIDE SEQUENCE</scope>
    <source>
        <strain evidence="2">MELC-2E11</strain>
        <tissue evidence="2">Siphon/mantle</tissue>
    </source>
</reference>
<dbReference type="Proteomes" id="UP001164746">
    <property type="component" value="Chromosome 12"/>
</dbReference>
<evidence type="ECO:0000256" key="1">
    <source>
        <dbReference type="SAM" id="MobiDB-lite"/>
    </source>
</evidence>
<gene>
    <name evidence="2" type="ORF">MAR_014984</name>
</gene>
<protein>
    <submittedName>
        <fullName evidence="2">TC1A-like protein</fullName>
    </submittedName>
</protein>